<dbReference type="EMBL" id="LODT01000004">
    <property type="protein sequence ID" value="KYR02541.1"/>
    <property type="molecule type" value="Genomic_DNA"/>
</dbReference>
<comment type="caution">
    <text evidence="2">The sequence shown here is derived from an EMBL/GenBank/DDBJ whole genome shotgun (WGS) entry which is preliminary data.</text>
</comment>
<evidence type="ECO:0000313" key="3">
    <source>
        <dbReference type="Proteomes" id="UP000076078"/>
    </source>
</evidence>
<evidence type="ECO:0000256" key="1">
    <source>
        <dbReference type="SAM" id="SignalP"/>
    </source>
</evidence>
<proteinExistence type="predicted"/>
<sequence length="326" mass="36723">MKLIKKLICITIILLVYLKVSESVETILAFNSNTAAGKSNQVISFDLINQNISIIQLNYQNKAFVLNVLEMISPSELIVFYENRLQYQYGTLYLNNGSISQTSEPLDNLISDFYTNLPIQYGYGSENIITLSGNNGHNYVVYLYWDLSNGAIQNFTTEYTTSNQNPAISCATGNNMNVTSFFFTRLTNTPTLLITNLATEDTTAFIVEGIDPSLISQLPKTTPIQIQDQYYLLLNNLNAIQTILYQIEFSQDNIAYAKVLYQAPSSASPGAQAIISEDQENIIFMGGDYSRILVNVYNIQSQKTTTYTFENTIAFDFYSYLAYLAY</sequence>
<feature type="signal peptide" evidence="1">
    <location>
        <begin position="1"/>
        <end position="23"/>
    </location>
</feature>
<name>A0A152A8T5_TIELA</name>
<organism evidence="2 3">
    <name type="scientific">Tieghemostelium lacteum</name>
    <name type="common">Slime mold</name>
    <name type="synonym">Dictyostelium lacteum</name>
    <dbReference type="NCBI Taxonomy" id="361077"/>
    <lineage>
        <taxon>Eukaryota</taxon>
        <taxon>Amoebozoa</taxon>
        <taxon>Evosea</taxon>
        <taxon>Eumycetozoa</taxon>
        <taxon>Dictyostelia</taxon>
        <taxon>Dictyosteliales</taxon>
        <taxon>Raperosteliaceae</taxon>
        <taxon>Tieghemostelium</taxon>
    </lineage>
</organism>
<gene>
    <name evidence="2" type="ORF">DLAC_01386</name>
</gene>
<dbReference type="InParanoid" id="A0A152A8T5"/>
<dbReference type="AlphaFoldDB" id="A0A152A8T5"/>
<dbReference type="Proteomes" id="UP000076078">
    <property type="component" value="Unassembled WGS sequence"/>
</dbReference>
<evidence type="ECO:0000313" key="2">
    <source>
        <dbReference type="EMBL" id="KYR02541.1"/>
    </source>
</evidence>
<feature type="chain" id="PRO_5007593759" evidence="1">
    <location>
        <begin position="24"/>
        <end position="326"/>
    </location>
</feature>
<accession>A0A152A8T5</accession>
<reference evidence="2 3" key="1">
    <citation type="submission" date="2015-12" db="EMBL/GenBank/DDBJ databases">
        <title>Dictyostelia acquired genes for synthesis and detection of signals that induce cell-type specialization by lateral gene transfer from prokaryotes.</title>
        <authorList>
            <person name="Gloeckner G."/>
            <person name="Schaap P."/>
        </authorList>
    </citation>
    <scope>NUCLEOTIDE SEQUENCE [LARGE SCALE GENOMIC DNA]</scope>
    <source>
        <strain evidence="2 3">TK</strain>
    </source>
</reference>
<keyword evidence="1" id="KW-0732">Signal</keyword>
<protein>
    <submittedName>
        <fullName evidence="2">Uncharacterized protein</fullName>
    </submittedName>
</protein>
<keyword evidence="3" id="KW-1185">Reference proteome</keyword>